<name>A0AA35YQ91_LACSI</name>
<dbReference type="EMBL" id="OX465080">
    <property type="protein sequence ID" value="CAI9278241.1"/>
    <property type="molecule type" value="Genomic_DNA"/>
</dbReference>
<dbReference type="InterPro" id="IPR011009">
    <property type="entry name" value="Kinase-like_dom_sf"/>
</dbReference>
<evidence type="ECO:0000313" key="8">
    <source>
        <dbReference type="Proteomes" id="UP001177003"/>
    </source>
</evidence>
<reference evidence="7" key="1">
    <citation type="submission" date="2023-04" db="EMBL/GenBank/DDBJ databases">
        <authorList>
            <person name="Vijverberg K."/>
            <person name="Xiong W."/>
            <person name="Schranz E."/>
        </authorList>
    </citation>
    <scope>NUCLEOTIDE SEQUENCE</scope>
</reference>
<organism evidence="7 8">
    <name type="scientific">Lactuca saligna</name>
    <name type="common">Willowleaf lettuce</name>
    <dbReference type="NCBI Taxonomy" id="75948"/>
    <lineage>
        <taxon>Eukaryota</taxon>
        <taxon>Viridiplantae</taxon>
        <taxon>Streptophyta</taxon>
        <taxon>Embryophyta</taxon>
        <taxon>Tracheophyta</taxon>
        <taxon>Spermatophyta</taxon>
        <taxon>Magnoliopsida</taxon>
        <taxon>eudicotyledons</taxon>
        <taxon>Gunneridae</taxon>
        <taxon>Pentapetalae</taxon>
        <taxon>asterids</taxon>
        <taxon>campanulids</taxon>
        <taxon>Asterales</taxon>
        <taxon>Asteraceae</taxon>
        <taxon>Cichorioideae</taxon>
        <taxon>Cichorieae</taxon>
        <taxon>Lactucinae</taxon>
        <taxon>Lactuca</taxon>
    </lineage>
</organism>
<comment type="similarity">
    <text evidence="1">Belongs to the protein kinase superfamily. CAMK Ser/Thr protein kinase family. CaMK subfamily.</text>
</comment>
<dbReference type="Proteomes" id="UP001177003">
    <property type="component" value="Chromosome 4"/>
</dbReference>
<dbReference type="PANTHER" id="PTHR24349">
    <property type="entry name" value="SERINE/THREONINE-PROTEIN KINASE"/>
    <property type="match status" value="1"/>
</dbReference>
<dbReference type="AlphaFoldDB" id="A0AA35YQ91"/>
<dbReference type="SUPFAM" id="SSF56112">
    <property type="entry name" value="Protein kinase-like (PK-like)"/>
    <property type="match status" value="1"/>
</dbReference>
<sequence>MALQSYDFVNDSTCEKRVVKVKVEAPREVHKRPLAKKLPNYNVTVGRCFQPIYVLMFDTYSNQIPFLKVPEVVVKVECNKGVNLKVYKWSPSISFGMSALRLNDLIIGSSNLESIRPSYDATLMLFRPHGSHMLQITIKETGRKKEFDAALRELRWKDVDISEEANEIQDYIETLQKLPKAKIFDLFLRTYLQYVNVYGLEADIWSAGVILYNLLCGVPPFLGESENEIFEEVLRGKLDFNFLRSTT</sequence>
<protein>
    <recommendedName>
        <fullName evidence="9">Protein kinase domain-containing protein</fullName>
    </recommendedName>
</protein>
<proteinExistence type="inferred from homology"/>
<dbReference type="GO" id="GO:0005524">
    <property type="term" value="F:ATP binding"/>
    <property type="evidence" value="ECO:0007669"/>
    <property type="project" value="UniProtKB-KW"/>
</dbReference>
<evidence type="ECO:0000256" key="4">
    <source>
        <dbReference type="ARBA" id="ARBA00022741"/>
    </source>
</evidence>
<evidence type="ECO:0000256" key="6">
    <source>
        <dbReference type="ARBA" id="ARBA00022840"/>
    </source>
</evidence>
<keyword evidence="6" id="KW-0067">ATP-binding</keyword>
<gene>
    <name evidence="7" type="ORF">LSALG_LOCUS18121</name>
</gene>
<dbReference type="GO" id="GO:0004674">
    <property type="term" value="F:protein serine/threonine kinase activity"/>
    <property type="evidence" value="ECO:0007669"/>
    <property type="project" value="UniProtKB-KW"/>
</dbReference>
<keyword evidence="5" id="KW-0418">Kinase</keyword>
<evidence type="ECO:0000256" key="2">
    <source>
        <dbReference type="ARBA" id="ARBA00022527"/>
    </source>
</evidence>
<dbReference type="InterPro" id="IPR050205">
    <property type="entry name" value="CDPK_Ser/Thr_kinases"/>
</dbReference>
<evidence type="ECO:0000313" key="7">
    <source>
        <dbReference type="EMBL" id="CAI9278241.1"/>
    </source>
</evidence>
<evidence type="ECO:0000256" key="5">
    <source>
        <dbReference type="ARBA" id="ARBA00022777"/>
    </source>
</evidence>
<keyword evidence="3" id="KW-0808">Transferase</keyword>
<dbReference type="Gene3D" id="1.10.510.10">
    <property type="entry name" value="Transferase(Phosphotransferase) domain 1"/>
    <property type="match status" value="1"/>
</dbReference>
<keyword evidence="4" id="KW-0547">Nucleotide-binding</keyword>
<evidence type="ECO:0000256" key="3">
    <source>
        <dbReference type="ARBA" id="ARBA00022679"/>
    </source>
</evidence>
<keyword evidence="2" id="KW-0723">Serine/threonine-protein kinase</keyword>
<evidence type="ECO:0000256" key="1">
    <source>
        <dbReference type="ARBA" id="ARBA00005354"/>
    </source>
</evidence>
<keyword evidence="8" id="KW-1185">Reference proteome</keyword>
<evidence type="ECO:0008006" key="9">
    <source>
        <dbReference type="Google" id="ProtNLM"/>
    </source>
</evidence>
<accession>A0AA35YQ91</accession>